<proteinExistence type="predicted"/>
<evidence type="ECO:0000313" key="2">
    <source>
        <dbReference type="Proteomes" id="UP000636949"/>
    </source>
</evidence>
<reference evidence="1" key="2">
    <citation type="submission" date="2020-09" db="EMBL/GenBank/DDBJ databases">
        <authorList>
            <person name="Sun Q."/>
            <person name="Zhou Y."/>
        </authorList>
    </citation>
    <scope>NUCLEOTIDE SEQUENCE</scope>
    <source>
        <strain evidence="1">CGMCC 1.15758</strain>
    </source>
</reference>
<dbReference type="NCBIfam" id="NF033819">
    <property type="entry name" value="IS66_TnpB"/>
    <property type="match status" value="1"/>
</dbReference>
<dbReference type="PANTHER" id="PTHR36455:SF1">
    <property type="entry name" value="BLR8292 PROTEIN"/>
    <property type="match status" value="1"/>
</dbReference>
<dbReference type="RefSeq" id="WP_117003603.1">
    <property type="nucleotide sequence ID" value="NZ_BMJS01000033.1"/>
</dbReference>
<gene>
    <name evidence="1" type="ORF">GCM10010995_22950</name>
</gene>
<evidence type="ECO:0000313" key="1">
    <source>
        <dbReference type="EMBL" id="GGG04934.1"/>
    </source>
</evidence>
<dbReference type="EMBL" id="BMJS01000033">
    <property type="protein sequence ID" value="GGG04934.1"/>
    <property type="molecule type" value="Genomic_DNA"/>
</dbReference>
<comment type="caution">
    <text evidence="1">The sequence shown here is derived from an EMBL/GenBank/DDBJ whole genome shotgun (WGS) entry which is preliminary data.</text>
</comment>
<dbReference type="AlphaFoldDB" id="A0A8J2Z635"/>
<dbReference type="Pfam" id="PF05717">
    <property type="entry name" value="TnpB_IS66"/>
    <property type="match status" value="1"/>
</dbReference>
<dbReference type="PANTHER" id="PTHR36455">
    <property type="match status" value="1"/>
</dbReference>
<organism evidence="1 2">
    <name type="scientific">Cysteiniphilum litorale</name>
    <dbReference type="NCBI Taxonomy" id="2056700"/>
    <lineage>
        <taxon>Bacteria</taxon>
        <taxon>Pseudomonadati</taxon>
        <taxon>Pseudomonadota</taxon>
        <taxon>Gammaproteobacteria</taxon>
        <taxon>Thiotrichales</taxon>
        <taxon>Fastidiosibacteraceae</taxon>
        <taxon>Cysteiniphilum</taxon>
    </lineage>
</organism>
<sequence>MLVAKTPIYIANFPVDMRKSIDGLMLLAETHFSSNVTDGAYYVFGNKIKDKIKILYWDKNGFALWYKRLESERFKLIYSDKSEVNLSANQLQWLLSGLAYQNLQGHAEKRYDIFA</sequence>
<reference evidence="1" key="1">
    <citation type="journal article" date="2014" name="Int. J. Syst. Evol. Microbiol.">
        <title>Complete genome sequence of Corynebacterium casei LMG S-19264T (=DSM 44701T), isolated from a smear-ripened cheese.</title>
        <authorList>
            <consortium name="US DOE Joint Genome Institute (JGI-PGF)"/>
            <person name="Walter F."/>
            <person name="Albersmeier A."/>
            <person name="Kalinowski J."/>
            <person name="Ruckert C."/>
        </authorList>
    </citation>
    <scope>NUCLEOTIDE SEQUENCE</scope>
    <source>
        <strain evidence="1">CGMCC 1.15758</strain>
    </source>
</reference>
<keyword evidence="2" id="KW-1185">Reference proteome</keyword>
<dbReference type="InterPro" id="IPR008878">
    <property type="entry name" value="Transposase_IS66_Orf2"/>
</dbReference>
<dbReference type="OrthoDB" id="5616564at2"/>
<dbReference type="Proteomes" id="UP000636949">
    <property type="component" value="Unassembled WGS sequence"/>
</dbReference>
<name>A0A8J2Z635_9GAMM</name>
<accession>A0A8J2Z635</accession>
<protein>
    <submittedName>
        <fullName evidence="1">Transposase</fullName>
    </submittedName>
</protein>